<name>A0AAV5ELB7_ELECO</name>
<protein>
    <submittedName>
        <fullName evidence="1">Uncharacterized protein</fullName>
    </submittedName>
</protein>
<accession>A0AAV5ELB7</accession>
<keyword evidence="2" id="KW-1185">Reference proteome</keyword>
<proteinExistence type="predicted"/>
<gene>
    <name evidence="1" type="primary">gb11888</name>
    <name evidence="1" type="ORF">PR202_gb11888</name>
</gene>
<evidence type="ECO:0000313" key="2">
    <source>
        <dbReference type="Proteomes" id="UP001054889"/>
    </source>
</evidence>
<sequence length="102" mass="11609">MPLLLEIPEKRAQYIFLHRRRSTILTFEEKPGKNKSTTEERGGAGVLRCGERSMQSVHGVTTFVAALRILQHENLLFFFLKLQHGDLAMNHGCTGKTEAWLT</sequence>
<reference evidence="1" key="2">
    <citation type="submission" date="2021-12" db="EMBL/GenBank/DDBJ databases">
        <title>Resequencing data analysis of finger millet.</title>
        <authorList>
            <person name="Hatakeyama M."/>
            <person name="Aluri S."/>
            <person name="Balachadran M.T."/>
            <person name="Sivarajan S.R."/>
            <person name="Poveda L."/>
            <person name="Shimizu-Inatsugi R."/>
            <person name="Schlapbach R."/>
            <person name="Sreeman S.M."/>
            <person name="Shimizu K.K."/>
        </authorList>
    </citation>
    <scope>NUCLEOTIDE SEQUENCE</scope>
</reference>
<dbReference type="Proteomes" id="UP001054889">
    <property type="component" value="Unassembled WGS sequence"/>
</dbReference>
<comment type="caution">
    <text evidence="1">The sequence shown here is derived from an EMBL/GenBank/DDBJ whole genome shotgun (WGS) entry which is preliminary data.</text>
</comment>
<dbReference type="EMBL" id="BQKI01000076">
    <property type="protein sequence ID" value="GJN24164.1"/>
    <property type="molecule type" value="Genomic_DNA"/>
</dbReference>
<dbReference type="AlphaFoldDB" id="A0AAV5ELB7"/>
<organism evidence="1 2">
    <name type="scientific">Eleusine coracana subsp. coracana</name>
    <dbReference type="NCBI Taxonomy" id="191504"/>
    <lineage>
        <taxon>Eukaryota</taxon>
        <taxon>Viridiplantae</taxon>
        <taxon>Streptophyta</taxon>
        <taxon>Embryophyta</taxon>
        <taxon>Tracheophyta</taxon>
        <taxon>Spermatophyta</taxon>
        <taxon>Magnoliopsida</taxon>
        <taxon>Liliopsida</taxon>
        <taxon>Poales</taxon>
        <taxon>Poaceae</taxon>
        <taxon>PACMAD clade</taxon>
        <taxon>Chloridoideae</taxon>
        <taxon>Cynodonteae</taxon>
        <taxon>Eleusininae</taxon>
        <taxon>Eleusine</taxon>
    </lineage>
</organism>
<reference evidence="1" key="1">
    <citation type="journal article" date="2018" name="DNA Res.">
        <title>Multiple hybrid de novo genome assembly of finger millet, an orphan allotetraploid crop.</title>
        <authorList>
            <person name="Hatakeyama M."/>
            <person name="Aluri S."/>
            <person name="Balachadran M.T."/>
            <person name="Sivarajan S.R."/>
            <person name="Patrignani A."/>
            <person name="Gruter S."/>
            <person name="Poveda L."/>
            <person name="Shimizu-Inatsugi R."/>
            <person name="Baeten J."/>
            <person name="Francoijs K.J."/>
            <person name="Nataraja K.N."/>
            <person name="Reddy Y.A.N."/>
            <person name="Phadnis S."/>
            <person name="Ravikumar R.L."/>
            <person name="Schlapbach R."/>
            <person name="Sreeman S.M."/>
            <person name="Shimizu K.K."/>
        </authorList>
    </citation>
    <scope>NUCLEOTIDE SEQUENCE</scope>
</reference>
<evidence type="ECO:0000313" key="1">
    <source>
        <dbReference type="EMBL" id="GJN24164.1"/>
    </source>
</evidence>